<evidence type="ECO:0000256" key="1">
    <source>
        <dbReference type="ARBA" id="ARBA00006717"/>
    </source>
</evidence>
<dbReference type="InterPro" id="IPR029033">
    <property type="entry name" value="His_PPase_superfam"/>
</dbReference>
<protein>
    <recommendedName>
        <fullName evidence="3">Serine/threonine-protein phosphatase PGAM5, mitochondrial</fullName>
    </recommendedName>
    <alternativeName>
        <fullName evidence="4">Serine/threonine-protein phosphatase Pgam5, mitochondrial</fullName>
    </alternativeName>
</protein>
<comment type="caution">
    <text evidence="5">The sequence shown here is derived from an EMBL/GenBank/DDBJ whole genome shotgun (WGS) entry which is preliminary data.</text>
</comment>
<evidence type="ECO:0000256" key="4">
    <source>
        <dbReference type="ARBA" id="ARBA00040722"/>
    </source>
</evidence>
<dbReference type="Gene3D" id="3.40.50.1240">
    <property type="entry name" value="Phosphoglycerate mutase-like"/>
    <property type="match status" value="1"/>
</dbReference>
<keyword evidence="6" id="KW-1185">Reference proteome</keyword>
<dbReference type="PANTHER" id="PTHR20935:SF0">
    <property type="entry name" value="SERINE_THREONINE-PROTEIN PHOSPHATASE PGAM5, MITOCHONDRIAL"/>
    <property type="match status" value="1"/>
</dbReference>
<dbReference type="CDD" id="cd07040">
    <property type="entry name" value="HP"/>
    <property type="match status" value="1"/>
</dbReference>
<evidence type="ECO:0000256" key="3">
    <source>
        <dbReference type="ARBA" id="ARBA00039765"/>
    </source>
</evidence>
<dbReference type="AlphaFoldDB" id="A0A9N8DS85"/>
<evidence type="ECO:0000313" key="6">
    <source>
        <dbReference type="Proteomes" id="UP001153069"/>
    </source>
</evidence>
<dbReference type="SMART" id="SM00855">
    <property type="entry name" value="PGAM"/>
    <property type="match status" value="1"/>
</dbReference>
<proteinExistence type="inferred from homology"/>
<keyword evidence="2" id="KW-0378">Hydrolase</keyword>
<dbReference type="Pfam" id="PF00300">
    <property type="entry name" value="His_Phos_1"/>
    <property type="match status" value="1"/>
</dbReference>
<dbReference type="GO" id="GO:0016787">
    <property type="term" value="F:hydrolase activity"/>
    <property type="evidence" value="ECO:0007669"/>
    <property type="project" value="UniProtKB-KW"/>
</dbReference>
<reference evidence="5" key="1">
    <citation type="submission" date="2020-06" db="EMBL/GenBank/DDBJ databases">
        <authorList>
            <consortium name="Plant Systems Biology data submission"/>
        </authorList>
    </citation>
    <scope>NUCLEOTIDE SEQUENCE</scope>
    <source>
        <strain evidence="5">D6</strain>
    </source>
</reference>
<dbReference type="OrthoDB" id="45382at2759"/>
<accession>A0A9N8DS85</accession>
<dbReference type="SUPFAM" id="SSF53254">
    <property type="entry name" value="Phosphoglycerate mutase-like"/>
    <property type="match status" value="1"/>
</dbReference>
<dbReference type="EMBL" id="CAICTM010000250">
    <property type="protein sequence ID" value="CAB9506009.1"/>
    <property type="molecule type" value="Genomic_DNA"/>
</dbReference>
<dbReference type="PANTHER" id="PTHR20935">
    <property type="entry name" value="PHOSPHOGLYCERATE MUTASE-RELATED"/>
    <property type="match status" value="1"/>
</dbReference>
<dbReference type="InterPro" id="IPR051021">
    <property type="entry name" value="Mito_Ser/Thr_phosphatase"/>
</dbReference>
<dbReference type="Proteomes" id="UP001153069">
    <property type="component" value="Unassembled WGS sequence"/>
</dbReference>
<name>A0A9N8DS85_9STRA</name>
<comment type="similarity">
    <text evidence="1">Belongs to the phosphoglycerate mutase family. BPG-dependent PGAM subfamily.</text>
</comment>
<sequence>MVRSTRYLLNLAFSHIDWLPTTSSSSSASLRSLCDQAKVSKLAFLRHGKTGPKPDGGIDFDRFLTDLGQNQAKEAGSSFGRQLAPFYSQALVSPAPRTVETAELFLESANQKCHIQTSQVLYDGTMQPEGSVLFQKIGYAPLSDYVDSEDQNDRAVSRKVLGEYSSAAIDAISETLKTGAGQQEDSTLLVVGHAIYLPAAALGVASLVDCQPEGLETILSCNTQEAEGYLIDLESSQATYLSRPSSLV</sequence>
<dbReference type="InterPro" id="IPR013078">
    <property type="entry name" value="His_Pase_superF_clade-1"/>
</dbReference>
<gene>
    <name evidence="5" type="ORF">SEMRO_251_G099160.1</name>
</gene>
<organism evidence="5 6">
    <name type="scientific">Seminavis robusta</name>
    <dbReference type="NCBI Taxonomy" id="568900"/>
    <lineage>
        <taxon>Eukaryota</taxon>
        <taxon>Sar</taxon>
        <taxon>Stramenopiles</taxon>
        <taxon>Ochrophyta</taxon>
        <taxon>Bacillariophyta</taxon>
        <taxon>Bacillariophyceae</taxon>
        <taxon>Bacillariophycidae</taxon>
        <taxon>Naviculales</taxon>
        <taxon>Naviculaceae</taxon>
        <taxon>Seminavis</taxon>
    </lineage>
</organism>
<evidence type="ECO:0000256" key="2">
    <source>
        <dbReference type="ARBA" id="ARBA00022801"/>
    </source>
</evidence>
<evidence type="ECO:0000313" key="5">
    <source>
        <dbReference type="EMBL" id="CAB9506009.1"/>
    </source>
</evidence>